<reference evidence="6" key="1">
    <citation type="submission" date="2024-03" db="EMBL/GenBank/DDBJ databases">
        <authorList>
            <consortium name="ELIXIR-Norway"/>
            <consortium name="Elixir Norway"/>
        </authorList>
    </citation>
    <scope>NUCLEOTIDE SEQUENCE</scope>
</reference>
<dbReference type="InterPro" id="IPR044785">
    <property type="entry name" value="RopGAP1-5"/>
</dbReference>
<dbReference type="Gene3D" id="1.10.555.10">
    <property type="entry name" value="Rho GTPase activation protein"/>
    <property type="match status" value="1"/>
</dbReference>
<keyword evidence="3" id="KW-1133">Transmembrane helix</keyword>
<feature type="transmembrane region" description="Helical" evidence="3">
    <location>
        <begin position="498"/>
        <end position="531"/>
    </location>
</feature>
<accession>A0ABP1BHC6</accession>
<dbReference type="InterPro" id="IPR000198">
    <property type="entry name" value="RhoGAP_dom"/>
</dbReference>
<name>A0ABP1BHC6_9BRYO</name>
<keyword evidence="3" id="KW-0812">Transmembrane</keyword>
<dbReference type="PANTHER" id="PTHR23177">
    <property type="entry name" value="MKIAA1688 PROTEIN"/>
    <property type="match status" value="1"/>
</dbReference>
<evidence type="ECO:0000313" key="6">
    <source>
        <dbReference type="EMBL" id="CAK9874935.1"/>
    </source>
</evidence>
<sequence>MVEFLETTHLNVPMITPISRPSSSSQKTTFKFENLNPNSGLDFKAHLHFSSHRGRCSGKPAGCETRHSSTHEEHEEEQERERAQLSIVAMLLDTVRRSLMASCQAVEEDAPETLEIGWPTDVQHVAHVTFDRYNGFLGLPEEFVVEVPPRAPSASQNVFGVSAESMQCAFDSKGNSVPMILLLMQERLYHEGGLKAEGIFRINAENSHEEHVRDQLNKGIVPADIDVHCLAGLIKAWFRELPQGVLDVFTADQVMDCNTEEESVALVRLLPPTQAALLDWAVNLMADVVQQESSNKMNARNIAMVFAPNMTQMADPLTALMHAVQVMNLLKTLIIRTLRDRQEPVLEDQHGAPAPETSEGDEPDSDSGGVLLNGHERHSSAPTVDTKVGYDQYSHRIIIPSKRGNSKAKPKSGRLESTDRDRAEATSERVPSEPQSEALTSPIFGHYFPCRNLHLPRHQLDVLSMSTFSDSIYSLSHPVSLCLSRVLRLSSSKSGPTLLLHSTVMASVLVIIVLGFKALVVVLTLGLIFSFAD</sequence>
<dbReference type="InterPro" id="IPR000095">
    <property type="entry name" value="CRIB_dom"/>
</dbReference>
<feature type="region of interest" description="Disordered" evidence="2">
    <location>
        <begin position="54"/>
        <end position="81"/>
    </location>
</feature>
<dbReference type="InterPro" id="IPR008936">
    <property type="entry name" value="Rho_GTPase_activation_prot"/>
</dbReference>
<dbReference type="PANTHER" id="PTHR23177:SF35">
    <property type="entry name" value="RHO GTPASE-ACTIVATING PROTEIN GACA"/>
    <property type="match status" value="1"/>
</dbReference>
<dbReference type="Pfam" id="PF00786">
    <property type="entry name" value="PBD"/>
    <property type="match status" value="1"/>
</dbReference>
<dbReference type="SMART" id="SM00285">
    <property type="entry name" value="PBD"/>
    <property type="match status" value="1"/>
</dbReference>
<dbReference type="SMART" id="SM00324">
    <property type="entry name" value="RhoGAP"/>
    <property type="match status" value="1"/>
</dbReference>
<evidence type="ECO:0000256" key="1">
    <source>
        <dbReference type="ARBA" id="ARBA00022468"/>
    </source>
</evidence>
<feature type="compositionally biased region" description="Basic and acidic residues" evidence="2">
    <location>
        <begin position="64"/>
        <end position="81"/>
    </location>
</feature>
<dbReference type="Proteomes" id="UP001497522">
    <property type="component" value="Chromosome 4"/>
</dbReference>
<proteinExistence type="predicted"/>
<keyword evidence="1" id="KW-0343">GTPase activation</keyword>
<dbReference type="PROSITE" id="PS50108">
    <property type="entry name" value="CRIB"/>
    <property type="match status" value="1"/>
</dbReference>
<feature type="region of interest" description="Disordered" evidence="2">
    <location>
        <begin position="399"/>
        <end position="437"/>
    </location>
</feature>
<feature type="domain" description="CRIB" evidence="4">
    <location>
        <begin position="116"/>
        <end position="129"/>
    </location>
</feature>
<dbReference type="PROSITE" id="PS50238">
    <property type="entry name" value="RHOGAP"/>
    <property type="match status" value="1"/>
</dbReference>
<protein>
    <submittedName>
        <fullName evidence="6">Uncharacterized protein</fullName>
    </submittedName>
</protein>
<dbReference type="InterPro" id="IPR036936">
    <property type="entry name" value="CRIB_dom_sf"/>
</dbReference>
<dbReference type="SUPFAM" id="SSF48350">
    <property type="entry name" value="GTPase activation domain, GAP"/>
    <property type="match status" value="1"/>
</dbReference>
<dbReference type="Pfam" id="PF00620">
    <property type="entry name" value="RhoGAP"/>
    <property type="match status" value="1"/>
</dbReference>
<evidence type="ECO:0000259" key="5">
    <source>
        <dbReference type="PROSITE" id="PS50238"/>
    </source>
</evidence>
<evidence type="ECO:0000256" key="2">
    <source>
        <dbReference type="SAM" id="MobiDB-lite"/>
    </source>
</evidence>
<feature type="region of interest" description="Disordered" evidence="2">
    <location>
        <begin position="347"/>
        <end position="386"/>
    </location>
</feature>
<keyword evidence="3" id="KW-0472">Membrane</keyword>
<keyword evidence="7" id="KW-1185">Reference proteome</keyword>
<dbReference type="CDD" id="cd00159">
    <property type="entry name" value="RhoGAP"/>
    <property type="match status" value="1"/>
</dbReference>
<dbReference type="Gene3D" id="3.90.810.10">
    <property type="entry name" value="CRIB domain"/>
    <property type="match status" value="1"/>
</dbReference>
<dbReference type="EMBL" id="OZ023705">
    <property type="protein sequence ID" value="CAK9874935.1"/>
    <property type="molecule type" value="Genomic_DNA"/>
</dbReference>
<feature type="domain" description="Rho-GAP" evidence="5">
    <location>
        <begin position="164"/>
        <end position="346"/>
    </location>
</feature>
<evidence type="ECO:0000259" key="4">
    <source>
        <dbReference type="PROSITE" id="PS50108"/>
    </source>
</evidence>
<evidence type="ECO:0000313" key="7">
    <source>
        <dbReference type="Proteomes" id="UP001497522"/>
    </source>
</evidence>
<organism evidence="6 7">
    <name type="scientific">Sphagnum jensenii</name>
    <dbReference type="NCBI Taxonomy" id="128206"/>
    <lineage>
        <taxon>Eukaryota</taxon>
        <taxon>Viridiplantae</taxon>
        <taxon>Streptophyta</taxon>
        <taxon>Embryophyta</taxon>
        <taxon>Bryophyta</taxon>
        <taxon>Sphagnophytina</taxon>
        <taxon>Sphagnopsida</taxon>
        <taxon>Sphagnales</taxon>
        <taxon>Sphagnaceae</taxon>
        <taxon>Sphagnum</taxon>
    </lineage>
</organism>
<gene>
    <name evidence="6" type="ORF">CSSPJE1EN2_LOCUS17184</name>
</gene>
<feature type="compositionally biased region" description="Basic and acidic residues" evidence="2">
    <location>
        <begin position="413"/>
        <end position="431"/>
    </location>
</feature>
<evidence type="ECO:0000256" key="3">
    <source>
        <dbReference type="SAM" id="Phobius"/>
    </source>
</evidence>